<protein>
    <submittedName>
        <fullName evidence="1">Uncharacterized protein</fullName>
    </submittedName>
</protein>
<sequence length="138" mass="15080">MKADKSISPCSPLLQPSRHVLPSYSHLTMFSPSPSLYSPTSISPCSPPPTSISPCSPLLHPSHHVLPSYIHLTMFSPPTSISPCSPLLHPSHHVLPSYIHLTMFSPPTSISPSKGNHYFKVSEQVTSPIETLFSAHHR</sequence>
<evidence type="ECO:0000313" key="2">
    <source>
        <dbReference type="Proteomes" id="UP000694395"/>
    </source>
</evidence>
<reference evidence="1" key="3">
    <citation type="submission" date="2025-09" db="UniProtKB">
        <authorList>
            <consortium name="Ensembl"/>
        </authorList>
    </citation>
    <scope>IDENTIFICATION</scope>
</reference>
<proteinExistence type="predicted"/>
<reference evidence="1" key="2">
    <citation type="submission" date="2025-08" db="UniProtKB">
        <authorList>
            <consortium name="Ensembl"/>
        </authorList>
    </citation>
    <scope>IDENTIFICATION</scope>
</reference>
<reference evidence="1" key="1">
    <citation type="submission" date="2020-07" db="EMBL/GenBank/DDBJ databases">
        <title>A long reads based de novo assembly of the rainbow trout Arlee double haploid line genome.</title>
        <authorList>
            <person name="Gao G."/>
            <person name="Palti Y."/>
        </authorList>
    </citation>
    <scope>NUCLEOTIDE SEQUENCE [LARGE SCALE GENOMIC DNA]</scope>
</reference>
<organism evidence="1 2">
    <name type="scientific">Oncorhynchus mykiss</name>
    <name type="common">Rainbow trout</name>
    <name type="synonym">Salmo gairdneri</name>
    <dbReference type="NCBI Taxonomy" id="8022"/>
    <lineage>
        <taxon>Eukaryota</taxon>
        <taxon>Metazoa</taxon>
        <taxon>Chordata</taxon>
        <taxon>Craniata</taxon>
        <taxon>Vertebrata</taxon>
        <taxon>Euteleostomi</taxon>
        <taxon>Actinopterygii</taxon>
        <taxon>Neopterygii</taxon>
        <taxon>Teleostei</taxon>
        <taxon>Protacanthopterygii</taxon>
        <taxon>Salmoniformes</taxon>
        <taxon>Salmonidae</taxon>
        <taxon>Salmoninae</taxon>
        <taxon>Oncorhynchus</taxon>
    </lineage>
</organism>
<dbReference type="AlphaFoldDB" id="A0A8K9WX81"/>
<keyword evidence="2" id="KW-1185">Reference proteome</keyword>
<name>A0A8K9WX81_ONCMY</name>
<dbReference type="Proteomes" id="UP000694395">
    <property type="component" value="Chromosome 9"/>
</dbReference>
<accession>A0A8K9WX81</accession>
<dbReference type="Ensembl" id="ENSOMYT00000133121.1">
    <property type="protein sequence ID" value="ENSOMYP00000124794.1"/>
    <property type="gene ID" value="ENSOMYG00000071167.1"/>
</dbReference>
<evidence type="ECO:0000313" key="1">
    <source>
        <dbReference type="Ensembl" id="ENSOMYP00000124794.1"/>
    </source>
</evidence>